<keyword evidence="1" id="KW-0472">Membrane</keyword>
<dbReference type="EMBL" id="JAIZAY010000022">
    <property type="protein sequence ID" value="KAJ8020419.1"/>
    <property type="molecule type" value="Genomic_DNA"/>
</dbReference>
<sequence length="114" mass="12666">MAAKLNVVLEYLVTMLVAVSSCVRSTLSLPLQETTPHTSILNIVTEQHVQHEDEHLSTWAICLLMAMIVGILVFFGFGHLHESYKANKTMRKRCLSTGANYIKIDHGAIEGTQV</sequence>
<organism evidence="2 3">
    <name type="scientific">Holothuria leucospilota</name>
    <name type="common">Black long sea cucumber</name>
    <name type="synonym">Mertensiothuria leucospilota</name>
    <dbReference type="NCBI Taxonomy" id="206669"/>
    <lineage>
        <taxon>Eukaryota</taxon>
        <taxon>Metazoa</taxon>
        <taxon>Echinodermata</taxon>
        <taxon>Eleutherozoa</taxon>
        <taxon>Echinozoa</taxon>
        <taxon>Holothuroidea</taxon>
        <taxon>Aspidochirotacea</taxon>
        <taxon>Aspidochirotida</taxon>
        <taxon>Holothuriidae</taxon>
        <taxon>Holothuria</taxon>
    </lineage>
</organism>
<feature type="transmembrane region" description="Helical" evidence="1">
    <location>
        <begin position="58"/>
        <end position="80"/>
    </location>
</feature>
<dbReference type="AlphaFoldDB" id="A0A9Q1BCQ1"/>
<evidence type="ECO:0000313" key="3">
    <source>
        <dbReference type="Proteomes" id="UP001152320"/>
    </source>
</evidence>
<evidence type="ECO:0000313" key="2">
    <source>
        <dbReference type="EMBL" id="KAJ8020419.1"/>
    </source>
</evidence>
<protein>
    <submittedName>
        <fullName evidence="2">Uncharacterized protein</fullName>
    </submittedName>
</protein>
<keyword evidence="3" id="KW-1185">Reference proteome</keyword>
<evidence type="ECO:0000256" key="1">
    <source>
        <dbReference type="SAM" id="Phobius"/>
    </source>
</evidence>
<feature type="transmembrane region" description="Helical" evidence="1">
    <location>
        <begin position="7"/>
        <end position="27"/>
    </location>
</feature>
<proteinExistence type="predicted"/>
<dbReference type="PROSITE" id="PS51257">
    <property type="entry name" value="PROKAR_LIPOPROTEIN"/>
    <property type="match status" value="1"/>
</dbReference>
<keyword evidence="1" id="KW-0812">Transmembrane</keyword>
<keyword evidence="1" id="KW-1133">Transmembrane helix</keyword>
<comment type="caution">
    <text evidence="2">The sequence shown here is derived from an EMBL/GenBank/DDBJ whole genome shotgun (WGS) entry which is preliminary data.</text>
</comment>
<accession>A0A9Q1BCQ1</accession>
<gene>
    <name evidence="2" type="ORF">HOLleu_40004</name>
</gene>
<reference evidence="2" key="1">
    <citation type="submission" date="2021-10" db="EMBL/GenBank/DDBJ databases">
        <title>Tropical sea cucumber genome reveals ecological adaptation and Cuvierian tubules defense mechanism.</title>
        <authorList>
            <person name="Chen T."/>
        </authorList>
    </citation>
    <scope>NUCLEOTIDE SEQUENCE</scope>
    <source>
        <strain evidence="2">Nanhai2018</strain>
        <tissue evidence="2">Muscle</tissue>
    </source>
</reference>
<dbReference type="Proteomes" id="UP001152320">
    <property type="component" value="Chromosome 22"/>
</dbReference>
<name>A0A9Q1BCQ1_HOLLE</name>